<evidence type="ECO:0000256" key="1">
    <source>
        <dbReference type="ARBA" id="ARBA00004496"/>
    </source>
</evidence>
<keyword evidence="6" id="KW-0720">Serine protease</keyword>
<keyword evidence="3" id="KW-0963">Cytoplasm</keyword>
<dbReference type="GO" id="GO:0006508">
    <property type="term" value="P:proteolysis"/>
    <property type="evidence" value="ECO:0007669"/>
    <property type="project" value="UniProtKB-KW"/>
</dbReference>
<organism evidence="8">
    <name type="scientific">mine drainage metagenome</name>
    <dbReference type="NCBI Taxonomy" id="410659"/>
    <lineage>
        <taxon>unclassified sequences</taxon>
        <taxon>metagenomes</taxon>
        <taxon>ecological metagenomes</taxon>
    </lineage>
</organism>
<comment type="caution">
    <text evidence="8">The sequence shown here is derived from an EMBL/GenBank/DDBJ whole genome shotgun (WGS) entry which is preliminary data.</text>
</comment>
<feature type="region of interest" description="Disordered" evidence="7">
    <location>
        <begin position="178"/>
        <end position="198"/>
    </location>
</feature>
<evidence type="ECO:0000313" key="8">
    <source>
        <dbReference type="EMBL" id="EQD68717.1"/>
    </source>
</evidence>
<evidence type="ECO:0000256" key="6">
    <source>
        <dbReference type="ARBA" id="ARBA00022825"/>
    </source>
</evidence>
<comment type="similarity">
    <text evidence="2">Belongs to the peptidase S41B family.</text>
</comment>
<dbReference type="Gene3D" id="2.120.10.60">
    <property type="entry name" value="Tricorn protease N-terminal domain"/>
    <property type="match status" value="1"/>
</dbReference>
<dbReference type="GO" id="GO:0008236">
    <property type="term" value="F:serine-type peptidase activity"/>
    <property type="evidence" value="ECO:0007669"/>
    <property type="project" value="UniProtKB-KW"/>
</dbReference>
<dbReference type="AlphaFoldDB" id="T1BGG1"/>
<dbReference type="GO" id="GO:0005737">
    <property type="term" value="C:cytoplasm"/>
    <property type="evidence" value="ECO:0007669"/>
    <property type="project" value="UniProtKB-SubCell"/>
</dbReference>
<dbReference type="Pfam" id="PF26549">
    <property type="entry name" value="Tricorn_N"/>
    <property type="match status" value="1"/>
</dbReference>
<keyword evidence="5" id="KW-0378">Hydrolase</keyword>
<dbReference type="SUPFAM" id="SSF69304">
    <property type="entry name" value="Tricorn protease N-terminal domain"/>
    <property type="match status" value="1"/>
</dbReference>
<feature type="non-terminal residue" evidence="8">
    <location>
        <position position="1"/>
    </location>
</feature>
<accession>T1BGG1</accession>
<evidence type="ECO:0000256" key="2">
    <source>
        <dbReference type="ARBA" id="ARBA00008524"/>
    </source>
</evidence>
<evidence type="ECO:0000256" key="4">
    <source>
        <dbReference type="ARBA" id="ARBA00022670"/>
    </source>
</evidence>
<sequence length="198" mass="21302">APGPVQALIRYPSIHDDTVVFEAGGAVWKVGVQGGEATRLTSDSGYDSHPLLSPDGKWVAFTGWYRGNTDVYVVSVNGGPVKQLTWRSINAQMHGKIMPAPDNVVIGWTPNSEDVVFLSRRESFNPQIERAFEVPVTGGLPVALPMPWTGRCRSTPAAPWWLTTSSRACCARSTASITTPVRPTTSTPMTLPAAPARS</sequence>
<dbReference type="InterPro" id="IPR012393">
    <property type="entry name" value="Tricorn_protease"/>
</dbReference>
<evidence type="ECO:0000256" key="5">
    <source>
        <dbReference type="ARBA" id="ARBA00022801"/>
    </source>
</evidence>
<dbReference type="PANTHER" id="PTHR43253:SF1">
    <property type="entry name" value="TRICORN PROTEASE HOMOLOG 2-RELATED"/>
    <property type="match status" value="1"/>
</dbReference>
<gene>
    <name evidence="8" type="ORF">B1A_07189</name>
</gene>
<keyword evidence="4" id="KW-0645">Protease</keyword>
<reference evidence="8" key="1">
    <citation type="submission" date="2013-08" db="EMBL/GenBank/DDBJ databases">
        <authorList>
            <person name="Mendez C."/>
            <person name="Richter M."/>
            <person name="Ferrer M."/>
            <person name="Sanchez J."/>
        </authorList>
    </citation>
    <scope>NUCLEOTIDE SEQUENCE</scope>
</reference>
<comment type="subcellular location">
    <subcellularLocation>
        <location evidence="1">Cytoplasm</location>
    </subcellularLocation>
</comment>
<feature type="compositionally biased region" description="Polar residues" evidence="7">
    <location>
        <begin position="178"/>
        <end position="189"/>
    </location>
</feature>
<dbReference type="PANTHER" id="PTHR43253">
    <property type="entry name" value="TRICORN PROTEASE HOMOLOG 2-RELATED"/>
    <property type="match status" value="1"/>
</dbReference>
<evidence type="ECO:0000256" key="7">
    <source>
        <dbReference type="SAM" id="MobiDB-lite"/>
    </source>
</evidence>
<dbReference type="EMBL" id="AUZX01005195">
    <property type="protein sequence ID" value="EQD68717.1"/>
    <property type="molecule type" value="Genomic_DNA"/>
</dbReference>
<evidence type="ECO:0000256" key="3">
    <source>
        <dbReference type="ARBA" id="ARBA00022490"/>
    </source>
</evidence>
<name>T1BGG1_9ZZZZ</name>
<reference evidence="8" key="2">
    <citation type="journal article" date="2014" name="ISME J.">
        <title>Microbial stratification in low pH oxic and suboxic macroscopic growths along an acid mine drainage.</title>
        <authorList>
            <person name="Mendez-Garcia C."/>
            <person name="Mesa V."/>
            <person name="Sprenger R.R."/>
            <person name="Richter M."/>
            <person name="Diez M.S."/>
            <person name="Solano J."/>
            <person name="Bargiela R."/>
            <person name="Golyshina O.V."/>
            <person name="Manteca A."/>
            <person name="Ramos J.L."/>
            <person name="Gallego J.R."/>
            <person name="Llorente I."/>
            <person name="Martins Dos Santos V.A."/>
            <person name="Jensen O.N."/>
            <person name="Pelaez A.I."/>
            <person name="Sanchez J."/>
            <person name="Ferrer M."/>
        </authorList>
    </citation>
    <scope>NUCLEOTIDE SEQUENCE</scope>
</reference>
<protein>
    <submittedName>
        <fullName evidence="8">Peptidase S41</fullName>
    </submittedName>
</protein>
<proteinExistence type="inferred from homology"/>